<evidence type="ECO:0000313" key="1">
    <source>
        <dbReference type="EMBL" id="KAH7978679.1"/>
    </source>
</evidence>
<reference evidence="1" key="1">
    <citation type="submission" date="2020-05" db="EMBL/GenBank/DDBJ databases">
        <title>Large-scale comparative analyses of tick genomes elucidate their genetic diversity and vector capacities.</title>
        <authorList>
            <person name="Jia N."/>
            <person name="Wang J."/>
            <person name="Shi W."/>
            <person name="Du L."/>
            <person name="Sun Y."/>
            <person name="Zhan W."/>
            <person name="Jiang J."/>
            <person name="Wang Q."/>
            <person name="Zhang B."/>
            <person name="Ji P."/>
            <person name="Sakyi L.B."/>
            <person name="Cui X."/>
            <person name="Yuan T."/>
            <person name="Jiang B."/>
            <person name="Yang W."/>
            <person name="Lam T.T.-Y."/>
            <person name="Chang Q."/>
            <person name="Ding S."/>
            <person name="Wang X."/>
            <person name="Zhu J."/>
            <person name="Ruan X."/>
            <person name="Zhao L."/>
            <person name="Wei J."/>
            <person name="Que T."/>
            <person name="Du C."/>
            <person name="Cheng J."/>
            <person name="Dai P."/>
            <person name="Han X."/>
            <person name="Huang E."/>
            <person name="Gao Y."/>
            <person name="Liu J."/>
            <person name="Shao H."/>
            <person name="Ye R."/>
            <person name="Li L."/>
            <person name="Wei W."/>
            <person name="Wang X."/>
            <person name="Wang C."/>
            <person name="Yang T."/>
            <person name="Huo Q."/>
            <person name="Li W."/>
            <person name="Guo W."/>
            <person name="Chen H."/>
            <person name="Zhou L."/>
            <person name="Ni X."/>
            <person name="Tian J."/>
            <person name="Zhou Y."/>
            <person name="Sheng Y."/>
            <person name="Liu T."/>
            <person name="Pan Y."/>
            <person name="Xia L."/>
            <person name="Li J."/>
            <person name="Zhao F."/>
            <person name="Cao W."/>
        </authorList>
    </citation>
    <scope>NUCLEOTIDE SEQUENCE</scope>
    <source>
        <strain evidence="1">Dsil-2018</strain>
    </source>
</reference>
<proteinExistence type="predicted"/>
<gene>
    <name evidence="1" type="ORF">HPB49_006343</name>
</gene>
<dbReference type="EMBL" id="CM023470">
    <property type="protein sequence ID" value="KAH7978679.1"/>
    <property type="molecule type" value="Genomic_DNA"/>
</dbReference>
<sequence length="1378" mass="155244">MSDVVLQPGTHTEERIFQAVCTITLLDGSASCSEMGTMCSKIAQQWCFLGKIVPFKGHLQWLIPDRERGFWRGWAPHETTIPLESLSFGTFAGLSVFAQSHVVFADDGPPGYTLTCAFKHDERLLQVLLFLRHSHACKHVSSTFKLEIPYGSIFRVVVNEIEKDHDTIGIYLHLVTVPLLYRSAEDSCRWDMPNGNVDGAWFNRVFQLGCPCFWMMRSCDIGGSSVVKLSLRNKLKARQAVSRLTARCKRETTFQYAPVLTHKIGSQLKEIRKRCTTKVKPRLGFSACYALSAVLQQGNNGYSQMALLARDKLEEFEEELVNFAHNNSAALEAALFAIRSAIEEHEVVDIIQCLPKLYAKFCTAAIHLPKAPAGTRLVRRSIVTPSKVLLLPPQLHSENRILRKFDAEYSLRVSFRDDNLQHLSYSLMSGSCRHLAVERVVTDTLRQGLVVGDRQFKLLASSCSQLRDHGTWFYATDGKGYSTDMIRYWMGDFSGISNTAKKMARMGQCFSSTEESVKVPLLSDSVLEVPDILGGKHSVTNEEYIFSDGIGMISTQLLKEVHKKLKLLVTPSAIQIRYAGYKGMLCHNPLLPGRQLVLRKSMRKFNCVNSDSIEVIKISAPRPVFLNRQLITLLEQLGVPSRMFFCLQQRMVMLLTEALVCDSSALQVLDTYVGSALPFNQLTRYGFSLTRDPFVRSMLFAVYRTSMESLLSKSRIAVPHNMGRNMFGVLDETRTLQYGQVFVQYTSLVPHNRPDDDPVTTVLTGTVLVTKCPCLHPGDVRKFTAVDLPALHHIKDCIVFPANGRRPHPDEMAGKLTRPPCICRWQCCSDLDGDEYIVIWDKSLFFPGFNREPMVYGQKLPQHRSELNLVDGMAQFISDYILNDNVGVMSNAHLALADKLESGVFSRPCLSIAKKISTCLDFAKTGVPALLERNERPEEYPDFMDKGGHKNTYRSSRVLGHLYRFQRFLESVVSSSFNSHLVDGGSNIKLLELGGWNRYKLIVEELFAAHESDMGRILKQYGIKSQAEVVSGFINDVSASNKSHYEKSNVEVLVAKQYRAIVESTRERFFKEVDYACRMENARSQVDKKKILLRMASACFMVTYCNTRKTYSSFPWSFSDVILLVMQESSSRHEHTSKNLLISRLDDQLAAAASQFSAKRVALEVVLKWAEKEDLLLQTAAVNCARICRRCLEELFAKSTLAEDATDAENRPEKQPPSAGRYVTSFLRYVSCSSIVFPDCDACSRSSQTHTLTMAALRTYSMLSILCDLCHLGLPCDASLHEPVQEIKEGSSVRIKVSNPALRDMLLHGQDEVAGLLSSWSGVQEVHIRRGVDRSGGHYIVVSSVGRDWQRWFLEELLLQPWLAHAILKRSLAEFIRA</sequence>
<keyword evidence="2" id="KW-1185">Reference proteome</keyword>
<accession>A0ACB8DVX1</accession>
<protein>
    <submittedName>
        <fullName evidence="1">Uncharacterized protein</fullName>
    </submittedName>
</protein>
<organism evidence="1 2">
    <name type="scientific">Dermacentor silvarum</name>
    <name type="common">Tick</name>
    <dbReference type="NCBI Taxonomy" id="543639"/>
    <lineage>
        <taxon>Eukaryota</taxon>
        <taxon>Metazoa</taxon>
        <taxon>Ecdysozoa</taxon>
        <taxon>Arthropoda</taxon>
        <taxon>Chelicerata</taxon>
        <taxon>Arachnida</taxon>
        <taxon>Acari</taxon>
        <taxon>Parasitiformes</taxon>
        <taxon>Ixodida</taxon>
        <taxon>Ixodoidea</taxon>
        <taxon>Ixodidae</taxon>
        <taxon>Rhipicephalinae</taxon>
        <taxon>Dermacentor</taxon>
    </lineage>
</organism>
<name>A0ACB8DVX1_DERSI</name>
<dbReference type="Proteomes" id="UP000821865">
    <property type="component" value="Chromosome 1"/>
</dbReference>
<comment type="caution">
    <text evidence="1">The sequence shown here is derived from an EMBL/GenBank/DDBJ whole genome shotgun (WGS) entry which is preliminary data.</text>
</comment>
<evidence type="ECO:0000313" key="2">
    <source>
        <dbReference type="Proteomes" id="UP000821865"/>
    </source>
</evidence>